<proteinExistence type="predicted"/>
<sequence length="393" mass="43481">MRLATFNVENLFARAKALRDAGQPALTAFETFNRIAAKPEYSDDDKAAMLDALQALGVLVSTRAGRRLNREQFETAWAVLRENRGDFLAAPDDREPRIVARGRADWTGWVELTVEPVDEQSTRMTARVIGDVAADVLCLVEAENRPALVRFNDELLGGRYGHAMLVDGNDARGIDVGLLCTAEIDVDWVRSHVDVPDPGRPGKRLFSRDCPLYKLRLPGGTDLYLLLNHLKSQSFTGGDPDPLRSRQSAEVRAIYDRLRAAGATYVAIMGDFNKGPDRHDPKHHPTLEPLLDPGTPLVNAYDLDAFTGLYDARDEGRERPGSFQSCTLGNRLDYLLLSPELAERVTAGGVFRKGLWGTPTNKHPPSLWTVYEDLTASRHGASDHAAVWVDVDL</sequence>
<reference evidence="2" key="1">
    <citation type="journal article" date="2014" name="Int. J. Syst. Evol. Microbiol.">
        <title>Complete genome sequence of Corynebacterium casei LMG S-19264T (=DSM 44701T), isolated from a smear-ripened cheese.</title>
        <authorList>
            <consortium name="US DOE Joint Genome Institute (JGI-PGF)"/>
            <person name="Walter F."/>
            <person name="Albersmeier A."/>
            <person name="Kalinowski J."/>
            <person name="Ruckert C."/>
        </authorList>
    </citation>
    <scope>NUCLEOTIDE SEQUENCE</scope>
    <source>
        <strain evidence="2">JCM 19831</strain>
    </source>
</reference>
<dbReference type="RefSeq" id="WP_190255591.1">
    <property type="nucleotide sequence ID" value="NZ_BMPI01000058.1"/>
</dbReference>
<feature type="domain" description="Endonuclease/exonuclease/phosphatase" evidence="1">
    <location>
        <begin position="125"/>
        <end position="352"/>
    </location>
</feature>
<dbReference type="GO" id="GO:0003824">
    <property type="term" value="F:catalytic activity"/>
    <property type="evidence" value="ECO:0007669"/>
    <property type="project" value="InterPro"/>
</dbReference>
<dbReference type="EMBL" id="BMPI01000058">
    <property type="protein sequence ID" value="GGM69013.1"/>
    <property type="molecule type" value="Genomic_DNA"/>
</dbReference>
<accession>A0A917U9J3</accession>
<gene>
    <name evidence="2" type="ORF">GCM10007977_083370</name>
</gene>
<protein>
    <recommendedName>
        <fullName evidence="1">Endonuclease/exonuclease/phosphatase domain-containing protein</fullName>
    </recommendedName>
</protein>
<reference evidence="2" key="2">
    <citation type="submission" date="2020-09" db="EMBL/GenBank/DDBJ databases">
        <authorList>
            <person name="Sun Q."/>
            <person name="Ohkuma M."/>
        </authorList>
    </citation>
    <scope>NUCLEOTIDE SEQUENCE</scope>
    <source>
        <strain evidence="2">JCM 19831</strain>
    </source>
</reference>
<dbReference type="SUPFAM" id="SSF56219">
    <property type="entry name" value="DNase I-like"/>
    <property type="match status" value="1"/>
</dbReference>
<keyword evidence="3" id="KW-1185">Reference proteome</keyword>
<evidence type="ECO:0000313" key="3">
    <source>
        <dbReference type="Proteomes" id="UP000642070"/>
    </source>
</evidence>
<dbReference type="Pfam" id="PF03372">
    <property type="entry name" value="Exo_endo_phos"/>
    <property type="match status" value="1"/>
</dbReference>
<dbReference type="InterPro" id="IPR036691">
    <property type="entry name" value="Endo/exonu/phosph_ase_sf"/>
</dbReference>
<organism evidence="2 3">
    <name type="scientific">Dactylosporangium sucinum</name>
    <dbReference type="NCBI Taxonomy" id="1424081"/>
    <lineage>
        <taxon>Bacteria</taxon>
        <taxon>Bacillati</taxon>
        <taxon>Actinomycetota</taxon>
        <taxon>Actinomycetes</taxon>
        <taxon>Micromonosporales</taxon>
        <taxon>Micromonosporaceae</taxon>
        <taxon>Dactylosporangium</taxon>
    </lineage>
</organism>
<name>A0A917U9J3_9ACTN</name>
<dbReference type="AlphaFoldDB" id="A0A917U9J3"/>
<dbReference type="Gene3D" id="3.60.10.10">
    <property type="entry name" value="Endonuclease/exonuclease/phosphatase"/>
    <property type="match status" value="1"/>
</dbReference>
<dbReference type="InterPro" id="IPR005135">
    <property type="entry name" value="Endo/exonuclease/phosphatase"/>
</dbReference>
<evidence type="ECO:0000259" key="1">
    <source>
        <dbReference type="Pfam" id="PF03372"/>
    </source>
</evidence>
<dbReference type="Proteomes" id="UP000642070">
    <property type="component" value="Unassembled WGS sequence"/>
</dbReference>
<comment type="caution">
    <text evidence="2">The sequence shown here is derived from an EMBL/GenBank/DDBJ whole genome shotgun (WGS) entry which is preliminary data.</text>
</comment>
<evidence type="ECO:0000313" key="2">
    <source>
        <dbReference type="EMBL" id="GGM69013.1"/>
    </source>
</evidence>